<evidence type="ECO:0000259" key="4">
    <source>
        <dbReference type="Pfam" id="PF13193"/>
    </source>
</evidence>
<proteinExistence type="inferred from homology"/>
<dbReference type="Gene3D" id="3.30.300.30">
    <property type="match status" value="1"/>
</dbReference>
<dbReference type="PROSITE" id="PS00455">
    <property type="entry name" value="AMP_BINDING"/>
    <property type="match status" value="1"/>
</dbReference>
<keyword evidence="2" id="KW-0436">Ligase</keyword>
<feature type="domain" description="AMP-binding enzyme C-terminal" evidence="4">
    <location>
        <begin position="427"/>
        <end position="501"/>
    </location>
</feature>
<dbReference type="PANTHER" id="PTHR24096">
    <property type="entry name" value="LONG-CHAIN-FATTY-ACID--COA LIGASE"/>
    <property type="match status" value="1"/>
</dbReference>
<dbReference type="Pfam" id="PF00501">
    <property type="entry name" value="AMP-binding"/>
    <property type="match status" value="1"/>
</dbReference>
<dbReference type="CDD" id="cd04433">
    <property type="entry name" value="AFD_class_I"/>
    <property type="match status" value="1"/>
</dbReference>
<dbReference type="PANTHER" id="PTHR24096:SF149">
    <property type="entry name" value="AMP-BINDING DOMAIN-CONTAINING PROTEIN-RELATED"/>
    <property type="match status" value="1"/>
</dbReference>
<evidence type="ECO:0000259" key="3">
    <source>
        <dbReference type="Pfam" id="PF00501"/>
    </source>
</evidence>
<dbReference type="Pfam" id="PF13193">
    <property type="entry name" value="AMP-binding_C"/>
    <property type="match status" value="1"/>
</dbReference>
<evidence type="ECO:0000313" key="6">
    <source>
        <dbReference type="Proteomes" id="UP001523219"/>
    </source>
</evidence>
<sequence>MSACDTYVQQILEVISADPEKTVLSWRDTSLSAAEFTHSVRSAAHALHRHTDGGEAPVVAVLTTTNTPATLLLRYAANLAGATVVHLHTTNAVDPGDRLTADAELRILKETDATVLAVDADHLAVARRLRDRMPTPLVLAGLGPLGPDVLDLTTGDAAAFDPSGIEVDPDRTAVVTYTSGTTGRPKGIAVDFRTRGWFISAGLKTGYRAAYLATLPMSHSSGATTDDSLASGGTVFLHDGFEPGAVLSAVEHHGISRLLISPPQLYQLLDHPRLSTTDLSSLRMLCYTGCPASPERLAEAVKVFGAALIQVYGTSEAGAVTILMPPEHADAELRRTAGRPLLGEVRIIGQDGEVELPAGEIGEICVRSPLAMRGYVADPELTARTLRDGWLHTGDLGRFDDRGYLHIHGRMADVIKANGIKVHPTAVENALLTHEDVVQAAVFGTPDEDRVEHIHATVVLRDGATATAAGLREHVAAALTPNHAPARIDIRAELPLTGIGKPDRARLAADARKG</sequence>
<dbReference type="InterPro" id="IPR042099">
    <property type="entry name" value="ANL_N_sf"/>
</dbReference>
<dbReference type="EMBL" id="JAMWMR010000013">
    <property type="protein sequence ID" value="MCN9242440.1"/>
    <property type="molecule type" value="Genomic_DNA"/>
</dbReference>
<dbReference type="InterPro" id="IPR000873">
    <property type="entry name" value="AMP-dep_synth/lig_dom"/>
</dbReference>
<protein>
    <submittedName>
        <fullName evidence="5">AMP-binding protein</fullName>
    </submittedName>
</protein>
<accession>A0ABT0ZFU9</accession>
<keyword evidence="6" id="KW-1185">Reference proteome</keyword>
<comment type="caution">
    <text evidence="5">The sequence shown here is derived from an EMBL/GenBank/DDBJ whole genome shotgun (WGS) entry which is preliminary data.</text>
</comment>
<name>A0ABT0ZFU9_9ACTN</name>
<comment type="similarity">
    <text evidence="1">Belongs to the ATP-dependent AMP-binding enzyme family.</text>
</comment>
<reference evidence="5 6" key="1">
    <citation type="submission" date="2022-05" db="EMBL/GenBank/DDBJ databases">
        <title>Streptomyces sp. nov. RY43-2 isolated from soil of a peat swamp forest.</title>
        <authorList>
            <person name="Kanchanasin P."/>
            <person name="Tanasupawat S."/>
            <person name="Phongsopitanun W."/>
        </authorList>
    </citation>
    <scope>NUCLEOTIDE SEQUENCE [LARGE SCALE GENOMIC DNA]</scope>
    <source>
        <strain evidence="5 6">RY43-2</strain>
    </source>
</reference>
<gene>
    <name evidence="5" type="ORF">NGF19_16835</name>
</gene>
<dbReference type="Proteomes" id="UP001523219">
    <property type="component" value="Unassembled WGS sequence"/>
</dbReference>
<dbReference type="Gene3D" id="3.40.50.12780">
    <property type="entry name" value="N-terminal domain of ligase-like"/>
    <property type="match status" value="1"/>
</dbReference>
<feature type="domain" description="AMP-dependent synthetase/ligase" evidence="3">
    <location>
        <begin position="17"/>
        <end position="375"/>
    </location>
</feature>
<evidence type="ECO:0000313" key="5">
    <source>
        <dbReference type="EMBL" id="MCN9242440.1"/>
    </source>
</evidence>
<dbReference type="SUPFAM" id="SSF56801">
    <property type="entry name" value="Acetyl-CoA synthetase-like"/>
    <property type="match status" value="1"/>
</dbReference>
<dbReference type="InterPro" id="IPR045851">
    <property type="entry name" value="AMP-bd_C_sf"/>
</dbReference>
<evidence type="ECO:0000256" key="2">
    <source>
        <dbReference type="ARBA" id="ARBA00022598"/>
    </source>
</evidence>
<evidence type="ECO:0000256" key="1">
    <source>
        <dbReference type="ARBA" id="ARBA00006432"/>
    </source>
</evidence>
<dbReference type="InterPro" id="IPR025110">
    <property type="entry name" value="AMP-bd_C"/>
</dbReference>
<dbReference type="InterPro" id="IPR020845">
    <property type="entry name" value="AMP-binding_CS"/>
</dbReference>
<organism evidence="5 6">
    <name type="scientific">Streptomyces macrolidinus</name>
    <dbReference type="NCBI Taxonomy" id="2952607"/>
    <lineage>
        <taxon>Bacteria</taxon>
        <taxon>Bacillati</taxon>
        <taxon>Actinomycetota</taxon>
        <taxon>Actinomycetes</taxon>
        <taxon>Kitasatosporales</taxon>
        <taxon>Streptomycetaceae</taxon>
        <taxon>Streptomyces</taxon>
    </lineage>
</organism>